<name>A0A1V4STM6_9CLOT</name>
<dbReference type="InterPro" id="IPR000843">
    <property type="entry name" value="HTH_LacI"/>
</dbReference>
<keyword evidence="1" id="KW-0805">Transcription regulation</keyword>
<proteinExistence type="predicted"/>
<dbReference type="GO" id="GO:0003700">
    <property type="term" value="F:DNA-binding transcription factor activity"/>
    <property type="evidence" value="ECO:0007669"/>
    <property type="project" value="TreeGrafter"/>
</dbReference>
<dbReference type="PROSITE" id="PS50932">
    <property type="entry name" value="HTH_LACI_2"/>
    <property type="match status" value="1"/>
</dbReference>
<dbReference type="PROSITE" id="PS00356">
    <property type="entry name" value="HTH_LACI_1"/>
    <property type="match status" value="1"/>
</dbReference>
<dbReference type="AlphaFoldDB" id="A0A1V4STM6"/>
<evidence type="ECO:0000256" key="2">
    <source>
        <dbReference type="ARBA" id="ARBA00023125"/>
    </source>
</evidence>
<dbReference type="SMART" id="SM00354">
    <property type="entry name" value="HTH_LACI"/>
    <property type="match status" value="1"/>
</dbReference>
<accession>A0A1V4STM6</accession>
<dbReference type="Gene3D" id="3.40.50.2300">
    <property type="match status" value="2"/>
</dbReference>
<evidence type="ECO:0000313" key="5">
    <source>
        <dbReference type="EMBL" id="OPX47240.1"/>
    </source>
</evidence>
<dbReference type="Proteomes" id="UP000191448">
    <property type="component" value="Unassembled WGS sequence"/>
</dbReference>
<organism evidence="5 6">
    <name type="scientific">Clostridium thermobutyricum DSM 4928</name>
    <dbReference type="NCBI Taxonomy" id="1121339"/>
    <lineage>
        <taxon>Bacteria</taxon>
        <taxon>Bacillati</taxon>
        <taxon>Bacillota</taxon>
        <taxon>Clostridia</taxon>
        <taxon>Eubacteriales</taxon>
        <taxon>Clostridiaceae</taxon>
        <taxon>Clostridium</taxon>
    </lineage>
</organism>
<dbReference type="PANTHER" id="PTHR30146:SF149">
    <property type="entry name" value="HTH-TYPE TRANSCRIPTIONAL REGULATOR EBGR"/>
    <property type="match status" value="1"/>
</dbReference>
<dbReference type="GO" id="GO:0000976">
    <property type="term" value="F:transcription cis-regulatory region binding"/>
    <property type="evidence" value="ECO:0007669"/>
    <property type="project" value="TreeGrafter"/>
</dbReference>
<dbReference type="PRINTS" id="PR00036">
    <property type="entry name" value="HTHLACI"/>
</dbReference>
<evidence type="ECO:0000313" key="6">
    <source>
        <dbReference type="Proteomes" id="UP000191448"/>
    </source>
</evidence>
<dbReference type="PANTHER" id="PTHR30146">
    <property type="entry name" value="LACI-RELATED TRANSCRIPTIONAL REPRESSOR"/>
    <property type="match status" value="1"/>
</dbReference>
<dbReference type="EMBL" id="LTAY01000051">
    <property type="protein sequence ID" value="OPX47240.1"/>
    <property type="molecule type" value="Genomic_DNA"/>
</dbReference>
<dbReference type="Pfam" id="PF13377">
    <property type="entry name" value="Peripla_BP_3"/>
    <property type="match status" value="1"/>
</dbReference>
<evidence type="ECO:0000259" key="4">
    <source>
        <dbReference type="PROSITE" id="PS50932"/>
    </source>
</evidence>
<comment type="caution">
    <text evidence="5">The sequence shown here is derived from an EMBL/GenBank/DDBJ whole genome shotgun (WGS) entry which is preliminary data.</text>
</comment>
<keyword evidence="2" id="KW-0238">DNA-binding</keyword>
<reference evidence="5 6" key="1">
    <citation type="submission" date="2016-02" db="EMBL/GenBank/DDBJ databases">
        <title>Genome sequence of Clostridium thermobutyricum DSM 4928.</title>
        <authorList>
            <person name="Poehlein A."/>
            <person name="Daniel R."/>
        </authorList>
    </citation>
    <scope>NUCLEOTIDE SEQUENCE [LARGE SCALE GENOMIC DNA]</scope>
    <source>
        <strain evidence="5 6">DSM 4928</strain>
    </source>
</reference>
<dbReference type="Gene3D" id="1.10.260.40">
    <property type="entry name" value="lambda repressor-like DNA-binding domains"/>
    <property type="match status" value="1"/>
</dbReference>
<dbReference type="OrthoDB" id="43195at2"/>
<dbReference type="SUPFAM" id="SSF47413">
    <property type="entry name" value="lambda repressor-like DNA-binding domains"/>
    <property type="match status" value="1"/>
</dbReference>
<feature type="domain" description="HTH lacI-type" evidence="4">
    <location>
        <begin position="2"/>
        <end position="52"/>
    </location>
</feature>
<evidence type="ECO:0000256" key="1">
    <source>
        <dbReference type="ARBA" id="ARBA00023015"/>
    </source>
</evidence>
<protein>
    <submittedName>
        <fullName evidence="5">HTH-type transcriptional regulator LacR</fullName>
    </submittedName>
</protein>
<dbReference type="CDD" id="cd01392">
    <property type="entry name" value="HTH_LacI"/>
    <property type="match status" value="1"/>
</dbReference>
<dbReference type="InterPro" id="IPR010982">
    <property type="entry name" value="Lambda_DNA-bd_dom_sf"/>
</dbReference>
<gene>
    <name evidence="5" type="primary">lacR</name>
    <name evidence="5" type="ORF">CLTHE_20770</name>
</gene>
<evidence type="ECO:0000256" key="3">
    <source>
        <dbReference type="ARBA" id="ARBA00023163"/>
    </source>
</evidence>
<dbReference type="RefSeq" id="WP_080023288.1">
    <property type="nucleotide sequence ID" value="NZ_LTAY01000051.1"/>
</dbReference>
<dbReference type="InterPro" id="IPR046335">
    <property type="entry name" value="LacI/GalR-like_sensor"/>
</dbReference>
<sequence length="339" mass="38398">MATLKEIAEVVGVSIATVSRVLNHDDKISVSDTTKMNIFETAEKLNYKTLKNKKEGLIKDAKKIKIGIIEMCSITQQLEDPYYLLLRKVIEKECFENNLSTISIYIKEGGYKFIGDEEIDGVIAIGKFNDEDVDLMEKLSKNIIFVDSSPRDTHDSVKINFKSGTLKALEYLWELGHKNIGYVGSIKTLNDKKEKEIDERYSIYLEYMKKNNAYREENVLDTNEMTALLGYEKIKGFLKSKKEIPTAFFVGNDTVVTGVLKALSEEGIRVPEDVSIVGFNDIVGARHTTPPLTTVSAHIEYLADAAIDLLLERIDKKREYPKEVLIASRLVVRETVKKI</sequence>
<keyword evidence="3" id="KW-0804">Transcription</keyword>
<dbReference type="Pfam" id="PF00356">
    <property type="entry name" value="LacI"/>
    <property type="match status" value="1"/>
</dbReference>
<dbReference type="InterPro" id="IPR028082">
    <property type="entry name" value="Peripla_BP_I"/>
</dbReference>
<dbReference type="SUPFAM" id="SSF53822">
    <property type="entry name" value="Periplasmic binding protein-like I"/>
    <property type="match status" value="1"/>
</dbReference>
<dbReference type="CDD" id="cd01544">
    <property type="entry name" value="PBP1_GalR"/>
    <property type="match status" value="1"/>
</dbReference>